<keyword evidence="3 6" id="KW-0479">Metal-binding</keyword>
<keyword evidence="1" id="KW-0004">4Fe-4S</keyword>
<organism evidence="8 9">
    <name type="scientific">Ileibacterium valens</name>
    <dbReference type="NCBI Taxonomy" id="1862668"/>
    <lineage>
        <taxon>Bacteria</taxon>
        <taxon>Bacillati</taxon>
        <taxon>Bacillota</taxon>
        <taxon>Erysipelotrichia</taxon>
        <taxon>Erysipelotrichales</taxon>
        <taxon>Erysipelotrichaceae</taxon>
        <taxon>Ileibacterium</taxon>
    </lineage>
</organism>
<keyword evidence="4 6" id="KW-0408">Iron</keyword>
<dbReference type="EMBL" id="MPJW01000022">
    <property type="protein sequence ID" value="OLU43136.1"/>
    <property type="molecule type" value="Genomic_DNA"/>
</dbReference>
<sequence length="273" mass="31001">MSEKCDICFRGCTLEEGRNGYCKVRTIKDGKNVSRSYGLISSAALDPIEKKPLALFEPGSYILSVGSYGCNLSCPFCQNHEISQNDLYSSCERVSAQELVRQALRLKAYDNIGIAFTYNEPLINYEFIRDTFELCKEHDLKTVLITSGAVNDCVLDEVLPLTDAWNIDLKSFTEKGYKDLKGDLESVKNCIVRASRVSHVEITTLVVPGRNDSAKEMEEEAKWIASINPDIPLHITRYFPRWKEKEEPTDIDKLKELEEIAKKYLNHVFLGNI</sequence>
<dbReference type="InterPro" id="IPR016431">
    <property type="entry name" value="Pyrv-formate_lyase-activ_prd"/>
</dbReference>
<evidence type="ECO:0000256" key="3">
    <source>
        <dbReference type="ARBA" id="ARBA00022723"/>
    </source>
</evidence>
<dbReference type="InterPro" id="IPR034457">
    <property type="entry name" value="Organic_radical-activating"/>
</dbReference>
<keyword evidence="2 6" id="KW-0949">S-adenosyl-L-methionine</keyword>
<feature type="binding site" evidence="6">
    <location>
        <position position="77"/>
    </location>
    <ligand>
        <name>[4Fe-4S] cluster</name>
        <dbReference type="ChEBI" id="CHEBI:49883"/>
        <note>4Fe-4S-S-AdoMet</note>
    </ligand>
</feature>
<dbReference type="PANTHER" id="PTHR30352">
    <property type="entry name" value="PYRUVATE FORMATE-LYASE-ACTIVATING ENZYME"/>
    <property type="match status" value="1"/>
</dbReference>
<dbReference type="GeneID" id="82201722"/>
<evidence type="ECO:0000313" key="8">
    <source>
        <dbReference type="EMBL" id="OLU43136.1"/>
    </source>
</evidence>
<dbReference type="InterPro" id="IPR013785">
    <property type="entry name" value="Aldolase_TIM"/>
</dbReference>
<dbReference type="SUPFAM" id="SSF102114">
    <property type="entry name" value="Radical SAM enzymes"/>
    <property type="match status" value="1"/>
</dbReference>
<feature type="binding site" evidence="6">
    <location>
        <position position="70"/>
    </location>
    <ligand>
        <name>[4Fe-4S] cluster</name>
        <dbReference type="ChEBI" id="CHEBI:49883"/>
        <note>4Fe-4S-S-AdoMet</note>
    </ligand>
</feature>
<gene>
    <name evidence="8" type="ORF">BO222_00470</name>
</gene>
<dbReference type="Proteomes" id="UP000186341">
    <property type="component" value="Unassembled WGS sequence"/>
</dbReference>
<evidence type="ECO:0000256" key="2">
    <source>
        <dbReference type="ARBA" id="ARBA00022691"/>
    </source>
</evidence>
<dbReference type="SMART" id="SM00729">
    <property type="entry name" value="Elp3"/>
    <property type="match status" value="1"/>
</dbReference>
<keyword evidence="9" id="KW-1185">Reference proteome</keyword>
<dbReference type="Gene3D" id="3.20.20.70">
    <property type="entry name" value="Aldolase class I"/>
    <property type="match status" value="1"/>
</dbReference>
<protein>
    <submittedName>
        <fullName evidence="8">AmmeMemoRadiSam system radical SAM enzyme</fullName>
    </submittedName>
</protein>
<feature type="domain" description="Radical SAM core" evidence="7">
    <location>
        <begin position="55"/>
        <end position="267"/>
    </location>
</feature>
<comment type="cofactor">
    <cofactor evidence="6">
        <name>[4Fe-4S] cluster</name>
        <dbReference type="ChEBI" id="CHEBI:49883"/>
    </cofactor>
    <text evidence="6">Binds 1 [4Fe-4S] cluster. The cluster is coordinated with 3 cysteines and an exchangeable S-adenosyl-L-methionine.</text>
</comment>
<dbReference type="GO" id="GO:0003824">
    <property type="term" value="F:catalytic activity"/>
    <property type="evidence" value="ECO:0007669"/>
    <property type="project" value="InterPro"/>
</dbReference>
<dbReference type="SFLD" id="SFLDG01101">
    <property type="entry name" value="Uncharacterised_Radical_SAM_Su"/>
    <property type="match status" value="1"/>
</dbReference>
<evidence type="ECO:0000256" key="6">
    <source>
        <dbReference type="PIRSR" id="PIRSR004869-50"/>
    </source>
</evidence>
<dbReference type="GO" id="GO:0051539">
    <property type="term" value="F:4 iron, 4 sulfur cluster binding"/>
    <property type="evidence" value="ECO:0007669"/>
    <property type="project" value="UniProtKB-KW"/>
</dbReference>
<evidence type="ECO:0000256" key="4">
    <source>
        <dbReference type="ARBA" id="ARBA00023004"/>
    </source>
</evidence>
<dbReference type="SFLD" id="SFLDS00029">
    <property type="entry name" value="Radical_SAM"/>
    <property type="match status" value="1"/>
</dbReference>
<dbReference type="GO" id="GO:0046872">
    <property type="term" value="F:metal ion binding"/>
    <property type="evidence" value="ECO:0007669"/>
    <property type="project" value="UniProtKB-KW"/>
</dbReference>
<dbReference type="PIRSF" id="PIRSF004869">
    <property type="entry name" value="PflX_prd"/>
    <property type="match status" value="1"/>
</dbReference>
<proteinExistence type="predicted"/>
<dbReference type="NCBIfam" id="TIGR04337">
    <property type="entry name" value="AmmeMemoSam_rS"/>
    <property type="match status" value="1"/>
</dbReference>
<evidence type="ECO:0000313" key="9">
    <source>
        <dbReference type="Proteomes" id="UP000186341"/>
    </source>
</evidence>
<dbReference type="RefSeq" id="WP_075817412.1">
    <property type="nucleotide sequence ID" value="NZ_CAPNHH010000076.1"/>
</dbReference>
<dbReference type="OrthoDB" id="9778883at2"/>
<comment type="caution">
    <text evidence="8">The sequence shown here is derived from an EMBL/GenBank/DDBJ whole genome shotgun (WGS) entry which is preliminary data.</text>
</comment>
<evidence type="ECO:0000256" key="5">
    <source>
        <dbReference type="ARBA" id="ARBA00023014"/>
    </source>
</evidence>
<dbReference type="Pfam" id="PF04055">
    <property type="entry name" value="Radical_SAM"/>
    <property type="match status" value="1"/>
</dbReference>
<evidence type="ECO:0000256" key="1">
    <source>
        <dbReference type="ARBA" id="ARBA00022485"/>
    </source>
</evidence>
<accession>A0A1U7NJ71</accession>
<dbReference type="InterPro" id="IPR006638">
    <property type="entry name" value="Elp3/MiaA/NifB-like_rSAM"/>
</dbReference>
<dbReference type="PANTHER" id="PTHR30352:SF5">
    <property type="entry name" value="PYRUVATE FORMATE-LYASE 1-ACTIVATING ENZYME"/>
    <property type="match status" value="1"/>
</dbReference>
<feature type="binding site" evidence="6">
    <location>
        <position position="74"/>
    </location>
    <ligand>
        <name>[4Fe-4S] cluster</name>
        <dbReference type="ChEBI" id="CHEBI:49883"/>
        <note>4Fe-4S-S-AdoMet</note>
    </ligand>
</feature>
<reference evidence="8 9" key="1">
    <citation type="submission" date="2016-11" db="EMBL/GenBank/DDBJ databases">
        <title>Description of two novel members of the family Erysipelotrichaceae: Ileibacterium lipovorans gen. nov., sp. nov. and Dubosiella newyorkensis, gen. nov., sp. nov.</title>
        <authorList>
            <person name="Cox L.M."/>
            <person name="Sohn J."/>
            <person name="Tyrrell K.L."/>
            <person name="Citron D.M."/>
            <person name="Lawson P.A."/>
            <person name="Patel N.B."/>
            <person name="Iizumi T."/>
            <person name="Perez-Perez G.I."/>
            <person name="Goldstein E.J."/>
            <person name="Blaser M.J."/>
        </authorList>
    </citation>
    <scope>NUCLEOTIDE SEQUENCE [LARGE SCALE GENOMIC DNA]</scope>
    <source>
        <strain evidence="8 9">NYU-BL-A3</strain>
    </source>
</reference>
<dbReference type="PROSITE" id="PS51918">
    <property type="entry name" value="RADICAL_SAM"/>
    <property type="match status" value="1"/>
</dbReference>
<name>A0A1U7NJ71_9FIRM</name>
<dbReference type="InterPro" id="IPR058240">
    <property type="entry name" value="rSAM_sf"/>
</dbReference>
<keyword evidence="5 6" id="KW-0411">Iron-sulfur</keyword>
<dbReference type="CDD" id="cd01335">
    <property type="entry name" value="Radical_SAM"/>
    <property type="match status" value="1"/>
</dbReference>
<dbReference type="AlphaFoldDB" id="A0A1U7NJ71"/>
<dbReference type="InterPro" id="IPR007197">
    <property type="entry name" value="rSAM"/>
</dbReference>
<dbReference type="InterPro" id="IPR027596">
    <property type="entry name" value="AmmeMemoSam_rS"/>
</dbReference>
<evidence type="ECO:0000259" key="7">
    <source>
        <dbReference type="PROSITE" id="PS51918"/>
    </source>
</evidence>